<evidence type="ECO:0000313" key="2">
    <source>
        <dbReference type="Proteomes" id="UP001374803"/>
    </source>
</evidence>
<name>A0ABZ2L6J9_9BACT</name>
<keyword evidence="2" id="KW-1185">Reference proteome</keyword>
<reference evidence="1" key="1">
    <citation type="submission" date="2021-12" db="EMBL/GenBank/DDBJ databases">
        <title>Discovery of the Pendulisporaceae a myxobacterial family with distinct sporulation behavior and unique specialized metabolism.</title>
        <authorList>
            <person name="Garcia R."/>
            <person name="Popoff A."/>
            <person name="Bader C.D."/>
            <person name="Loehr J."/>
            <person name="Walesch S."/>
            <person name="Walt C."/>
            <person name="Boldt J."/>
            <person name="Bunk B."/>
            <person name="Haeckl F.J.F.P.J."/>
            <person name="Gunesch A.P."/>
            <person name="Birkelbach J."/>
            <person name="Nuebel U."/>
            <person name="Pietschmann T."/>
            <person name="Bach T."/>
            <person name="Mueller R."/>
        </authorList>
    </citation>
    <scope>NUCLEOTIDE SEQUENCE</scope>
    <source>
        <strain evidence="1">MSr11367</strain>
    </source>
</reference>
<gene>
    <name evidence="1" type="ORF">LVJ94_01710</name>
</gene>
<dbReference type="EMBL" id="CP089983">
    <property type="protein sequence ID" value="WXB05980.1"/>
    <property type="molecule type" value="Genomic_DNA"/>
</dbReference>
<proteinExistence type="predicted"/>
<accession>A0ABZ2L6J9</accession>
<protein>
    <submittedName>
        <fullName evidence="1">Uncharacterized protein</fullName>
    </submittedName>
</protein>
<sequence length="164" mass="18339">MMAPGKGVDWSSPPLFNFRATRVRLVEVLGEPDGVDLDSNGLGSFDAWVVRAACGLEIVVWRFHLRPDGTGAVAADHELTNGEVHANARDLEHIRFHLPFEIEHFSECAPGRMIEAPRAWRLVRQDDHGLRYVIATFTSGCEAEAALRTFEGRSHKQTYSIEAR</sequence>
<dbReference type="RefSeq" id="WP_394835630.1">
    <property type="nucleotide sequence ID" value="NZ_CP089929.1"/>
</dbReference>
<dbReference type="Proteomes" id="UP001374803">
    <property type="component" value="Chromosome"/>
</dbReference>
<evidence type="ECO:0000313" key="1">
    <source>
        <dbReference type="EMBL" id="WXB05980.1"/>
    </source>
</evidence>
<organism evidence="1 2">
    <name type="scientific">Pendulispora rubella</name>
    <dbReference type="NCBI Taxonomy" id="2741070"/>
    <lineage>
        <taxon>Bacteria</taxon>
        <taxon>Pseudomonadati</taxon>
        <taxon>Myxococcota</taxon>
        <taxon>Myxococcia</taxon>
        <taxon>Myxococcales</taxon>
        <taxon>Sorangiineae</taxon>
        <taxon>Pendulisporaceae</taxon>
        <taxon>Pendulispora</taxon>
    </lineage>
</organism>